<evidence type="ECO:0000313" key="2">
    <source>
        <dbReference type="EMBL" id="EPR10204.1"/>
    </source>
</evidence>
<evidence type="ECO:0000256" key="1">
    <source>
        <dbReference type="SAM" id="SignalP"/>
    </source>
</evidence>
<organism evidence="2 3">
    <name type="scientific">Ruminiclostridium papyrosolvens C7</name>
    <dbReference type="NCBI Taxonomy" id="1330534"/>
    <lineage>
        <taxon>Bacteria</taxon>
        <taxon>Bacillati</taxon>
        <taxon>Bacillota</taxon>
        <taxon>Clostridia</taxon>
        <taxon>Eubacteriales</taxon>
        <taxon>Oscillospiraceae</taxon>
        <taxon>Ruminiclostridium</taxon>
    </lineage>
</organism>
<protein>
    <submittedName>
        <fullName evidence="2">Uncharacterized protein</fullName>
    </submittedName>
</protein>
<proteinExistence type="predicted"/>
<dbReference type="STRING" id="1330534.L323_14305"/>
<dbReference type="RefSeq" id="WP_020816317.1">
    <property type="nucleotide sequence ID" value="NZ_ATAY01000070.1"/>
</dbReference>
<accession>U4QZ22</accession>
<dbReference type="AlphaFoldDB" id="U4QZ22"/>
<reference evidence="2 3" key="1">
    <citation type="journal article" date="2013" name="Genome Announc.">
        <title>Draft Genome Sequence of the Cellulolytic Bacterium Clostridium papyrosolvens C7 (ATCC 700395).</title>
        <authorList>
            <person name="Zepeda V."/>
            <person name="Dassa B."/>
            <person name="Borovok I."/>
            <person name="Lamed R."/>
            <person name="Bayer E.A."/>
            <person name="Cate J.H."/>
        </authorList>
    </citation>
    <scope>NUCLEOTIDE SEQUENCE [LARGE SCALE GENOMIC DNA]</scope>
    <source>
        <strain evidence="2 3">C7</strain>
    </source>
</reference>
<keyword evidence="1" id="KW-0732">Signal</keyword>
<dbReference type="EMBL" id="ATAY01000070">
    <property type="protein sequence ID" value="EPR10204.1"/>
    <property type="molecule type" value="Genomic_DNA"/>
</dbReference>
<feature type="signal peptide" evidence="1">
    <location>
        <begin position="1"/>
        <end position="25"/>
    </location>
</feature>
<feature type="chain" id="PRO_5004653649" evidence="1">
    <location>
        <begin position="26"/>
        <end position="386"/>
    </location>
</feature>
<gene>
    <name evidence="2" type="ORF">L323_14305</name>
</gene>
<sequence>MLNKRVRTLLVTFLVLVCMISSVSAAFVSSQAVPFTKMSNGGNTYIYSDNPEMLWDGTGTQGTGWVNNFNGRSGAYTIEETLTANTLYDAYFYHINKTTSKNIKVGVYIYATTAGTVTTLNKNVLNTGTSSFPDYEMCANVETGYQTSTNYTTQSLAAGTGTFIASDQIAPLKLVNGHVMFKVSSSMKCRIVFYDASVTTINPITLGKAIAMSSCTTATFAGDVKYANYDYNSVSPDNSHGFYLATAGANMSFNTGEYDIGTNAINSNNQLMGNYGRVYNMVLSNCAGKTLRITPDWGSIWNSSSGTWLVREALAYCPGGSTSSWTYKKIHSIYNARVSGETTPTSYTGTEPTYIDVVIPSGNNSYNFKFILPGSNFGNVYFKFIN</sequence>
<dbReference type="PATRIC" id="fig|1330534.3.peg.2835"/>
<evidence type="ECO:0000313" key="3">
    <source>
        <dbReference type="Proteomes" id="UP000016860"/>
    </source>
</evidence>
<name>U4QZ22_9FIRM</name>
<comment type="caution">
    <text evidence="2">The sequence shown here is derived from an EMBL/GenBank/DDBJ whole genome shotgun (WGS) entry which is preliminary data.</text>
</comment>
<dbReference type="Proteomes" id="UP000016860">
    <property type="component" value="Unassembled WGS sequence"/>
</dbReference>
<dbReference type="OrthoDB" id="1740654at2"/>